<feature type="region of interest" description="Disordered" evidence="6">
    <location>
        <begin position="422"/>
        <end position="470"/>
    </location>
</feature>
<feature type="transmembrane region" description="Helical" evidence="7">
    <location>
        <begin position="757"/>
        <end position="778"/>
    </location>
</feature>
<evidence type="ECO:0000256" key="1">
    <source>
        <dbReference type="ARBA" id="ARBA00004141"/>
    </source>
</evidence>
<dbReference type="Pfam" id="PF02683">
    <property type="entry name" value="DsbD_TM"/>
    <property type="match status" value="1"/>
</dbReference>
<evidence type="ECO:0000256" key="4">
    <source>
        <dbReference type="ARBA" id="ARBA00022989"/>
    </source>
</evidence>
<feature type="transmembrane region" description="Helical" evidence="7">
    <location>
        <begin position="43"/>
        <end position="63"/>
    </location>
</feature>
<accession>A0A517NVQ6</accession>
<feature type="transmembrane region" description="Helical" evidence="7">
    <location>
        <begin position="661"/>
        <end position="687"/>
    </location>
</feature>
<dbReference type="Gene3D" id="2.60.40.1250">
    <property type="entry name" value="Thiol:disulfide interchange protein DsbD, N-terminal domain"/>
    <property type="match status" value="1"/>
</dbReference>
<feature type="domain" description="Cytochrome C biogenesis protein transmembrane" evidence="8">
    <location>
        <begin position="534"/>
        <end position="748"/>
    </location>
</feature>
<feature type="transmembrane region" description="Helical" evidence="7">
    <location>
        <begin position="533"/>
        <end position="559"/>
    </location>
</feature>
<name>A0A517NVQ6_9BACT</name>
<keyword evidence="5 7" id="KW-0472">Membrane</keyword>
<feature type="region of interest" description="Disordered" evidence="6">
    <location>
        <begin position="1"/>
        <end position="29"/>
    </location>
</feature>
<feature type="transmembrane region" description="Helical" evidence="7">
    <location>
        <begin position="580"/>
        <end position="605"/>
    </location>
</feature>
<feature type="transmembrane region" description="Helical" evidence="7">
    <location>
        <begin position="731"/>
        <end position="751"/>
    </location>
</feature>
<organism evidence="10 11">
    <name type="scientific">Stieleria marina</name>
    <dbReference type="NCBI Taxonomy" id="1930275"/>
    <lineage>
        <taxon>Bacteria</taxon>
        <taxon>Pseudomonadati</taxon>
        <taxon>Planctomycetota</taxon>
        <taxon>Planctomycetia</taxon>
        <taxon>Pirellulales</taxon>
        <taxon>Pirellulaceae</taxon>
        <taxon>Stieleria</taxon>
    </lineage>
</organism>
<comment type="subcellular location">
    <subcellularLocation>
        <location evidence="1">Membrane</location>
        <topology evidence="1">Multi-pass membrane protein</topology>
    </subcellularLocation>
</comment>
<dbReference type="Pfam" id="PF11412">
    <property type="entry name" value="DsbD_N"/>
    <property type="match status" value="2"/>
</dbReference>
<dbReference type="OrthoDB" id="9811036at2"/>
<reference evidence="10 11" key="1">
    <citation type="submission" date="2019-02" db="EMBL/GenBank/DDBJ databases">
        <title>Deep-cultivation of Planctomycetes and their phenomic and genomic characterization uncovers novel biology.</title>
        <authorList>
            <person name="Wiegand S."/>
            <person name="Jogler M."/>
            <person name="Boedeker C."/>
            <person name="Pinto D."/>
            <person name="Vollmers J."/>
            <person name="Rivas-Marin E."/>
            <person name="Kohn T."/>
            <person name="Peeters S.H."/>
            <person name="Heuer A."/>
            <person name="Rast P."/>
            <person name="Oberbeckmann S."/>
            <person name="Bunk B."/>
            <person name="Jeske O."/>
            <person name="Meyerdierks A."/>
            <person name="Storesund J.E."/>
            <person name="Kallscheuer N."/>
            <person name="Luecker S."/>
            <person name="Lage O.M."/>
            <person name="Pohl T."/>
            <person name="Merkel B.J."/>
            <person name="Hornburger P."/>
            <person name="Mueller R.-W."/>
            <person name="Bruemmer F."/>
            <person name="Labrenz M."/>
            <person name="Spormann A.M."/>
            <person name="Op den Camp H."/>
            <person name="Overmann J."/>
            <person name="Amann R."/>
            <person name="Jetten M.S.M."/>
            <person name="Mascher T."/>
            <person name="Medema M.H."/>
            <person name="Devos D.P."/>
            <person name="Kaster A.-K."/>
            <person name="Ovreas L."/>
            <person name="Rohde M."/>
            <person name="Galperin M.Y."/>
            <person name="Jogler C."/>
        </authorList>
    </citation>
    <scope>NUCLEOTIDE SEQUENCE [LARGE SCALE GENOMIC DNA]</scope>
    <source>
        <strain evidence="10 11">K23_9</strain>
    </source>
</reference>
<keyword evidence="2 7" id="KW-0812">Transmembrane</keyword>
<feature type="compositionally biased region" description="Low complexity" evidence="6">
    <location>
        <begin position="451"/>
        <end position="470"/>
    </location>
</feature>
<feature type="compositionally biased region" description="Polar residues" evidence="6">
    <location>
        <begin position="9"/>
        <end position="29"/>
    </location>
</feature>
<dbReference type="RefSeq" id="WP_145419076.1">
    <property type="nucleotide sequence ID" value="NZ_CP036526.1"/>
</dbReference>
<feature type="compositionally biased region" description="Polar residues" evidence="6">
    <location>
        <begin position="427"/>
        <end position="449"/>
    </location>
</feature>
<dbReference type="GO" id="GO:0047134">
    <property type="term" value="F:protein-disulfide reductase [NAD(P)H] activity"/>
    <property type="evidence" value="ECO:0007669"/>
    <property type="project" value="UniProtKB-EC"/>
</dbReference>
<sequence length="857" mass="90561">MQDILMPANNETRQPSVGSSSRVFGRTKSTSAKSARRTIRPSVFAIKFVVALLVTLVGLPLAAPQLSLAPAMAQGGFKLPMSVRSLGIQNEDPATWSATYRVVPGTDEGVLEVEVVLSQGWHVFSTTQESGGPIPTSITIAAPKAVQLSGAFQPDHEPESAESDVFEGVTIEEFHDSVIWSAKIVLPPGYQGDIEVAVDGQTCSEAGSCTPVQESLVAKYTGEAKPVQTVADTATAKVTKLDLAKAKPYREPKNPVQWKAAASKSIAAGDRGVLQFNATLDPEYHVYTAAVDDANSSTNFIVTNKSGLKVGMPTTPTKIIVDNTLPTLPMKYHDGDVTWSLPVQVPAGTAAGEHKIEGFIVYQACTKSACYPPTALKFETVIVVGDGAAGSTVVSMKPAKRPVALDAADGNKWVDELDAAGNAPAAGNQSQSDASTSQAPPINPSTPDQVSAAESPPSPDSSGSNSKADSRIADSASAASAISSVVVKDSPEEIAEMAKLYNVDEKIRYLTLSDMDSNPIGSGGVSSSDTMTFWSALFGAFVGGIILNLMPCVFPVLGLKVMGFVKQAGNDPAKIRMHGIAFAGGLLVAMWVLAGIILTIKISLGTNINWGAQMSEPYFVCAMIVLLFLLGLNLAGVFEFGTSMTRVGGSIQGKEGYSSSFLSGVLTTLVATPCSGPFLGAAMSYTLAQPAGIAMILFTVFGLGIAVPYLLLCFFPALINRLPRPGAWMETFKVTMAFALFATVAFFMQAFGSQTGASGLSWLAMALVVIALAAYYYGNYSAPHVPDGKRWAFGYIMPLAIFSLGAWMCYGAANERSTAESSYHAGGLAWQDWNPGKVEQTLRRKKKTVWVDYTADW</sequence>
<dbReference type="PANTHER" id="PTHR32234">
    <property type="entry name" value="THIOL:DISULFIDE INTERCHANGE PROTEIN DSBD"/>
    <property type="match status" value="1"/>
</dbReference>
<evidence type="ECO:0000313" key="10">
    <source>
        <dbReference type="EMBL" id="QDT11209.1"/>
    </source>
</evidence>
<gene>
    <name evidence="10" type="primary">dsbD</name>
    <name evidence="10" type="ORF">K239x_32030</name>
</gene>
<keyword evidence="11" id="KW-1185">Reference proteome</keyword>
<keyword evidence="3" id="KW-0201">Cytochrome c-type biogenesis</keyword>
<keyword evidence="10" id="KW-0560">Oxidoreductase</keyword>
<feature type="transmembrane region" description="Helical" evidence="7">
    <location>
        <begin position="790"/>
        <end position="813"/>
    </location>
</feature>
<feature type="domain" description="Thiol:disulfide interchange protein DsbD N-terminal" evidence="9">
    <location>
        <begin position="105"/>
        <end position="217"/>
    </location>
</feature>
<evidence type="ECO:0000256" key="2">
    <source>
        <dbReference type="ARBA" id="ARBA00022692"/>
    </source>
</evidence>
<evidence type="ECO:0000256" key="3">
    <source>
        <dbReference type="ARBA" id="ARBA00022748"/>
    </source>
</evidence>
<dbReference type="GO" id="GO:0016020">
    <property type="term" value="C:membrane"/>
    <property type="evidence" value="ECO:0007669"/>
    <property type="project" value="UniProtKB-SubCell"/>
</dbReference>
<proteinExistence type="predicted"/>
<evidence type="ECO:0000256" key="6">
    <source>
        <dbReference type="SAM" id="MobiDB-lite"/>
    </source>
</evidence>
<protein>
    <submittedName>
        <fullName evidence="10">Thiol:disulfide interchange protein DsbD</fullName>
        <ecNumber evidence="10">1.8.1.8</ecNumber>
    </submittedName>
</protein>
<dbReference type="EMBL" id="CP036526">
    <property type="protein sequence ID" value="QDT11209.1"/>
    <property type="molecule type" value="Genomic_DNA"/>
</dbReference>
<dbReference type="InterPro" id="IPR028250">
    <property type="entry name" value="DsbDN"/>
</dbReference>
<dbReference type="Proteomes" id="UP000319817">
    <property type="component" value="Chromosome"/>
</dbReference>
<feature type="domain" description="Thiol:disulfide interchange protein DsbD N-terminal" evidence="9">
    <location>
        <begin position="261"/>
        <end position="379"/>
    </location>
</feature>
<evidence type="ECO:0000259" key="8">
    <source>
        <dbReference type="Pfam" id="PF02683"/>
    </source>
</evidence>
<dbReference type="PANTHER" id="PTHR32234:SF3">
    <property type="entry name" value="SUPPRESSION OF COPPER SENSITIVITY PROTEIN"/>
    <property type="match status" value="1"/>
</dbReference>
<dbReference type="InterPro" id="IPR036929">
    <property type="entry name" value="DsbDN_sf"/>
</dbReference>
<dbReference type="GO" id="GO:0017004">
    <property type="term" value="P:cytochrome complex assembly"/>
    <property type="evidence" value="ECO:0007669"/>
    <property type="project" value="UniProtKB-KW"/>
</dbReference>
<dbReference type="AlphaFoldDB" id="A0A517NVQ6"/>
<evidence type="ECO:0000256" key="5">
    <source>
        <dbReference type="ARBA" id="ARBA00023136"/>
    </source>
</evidence>
<feature type="transmembrane region" description="Helical" evidence="7">
    <location>
        <begin position="617"/>
        <end position="640"/>
    </location>
</feature>
<keyword evidence="4 7" id="KW-1133">Transmembrane helix</keyword>
<evidence type="ECO:0000259" key="9">
    <source>
        <dbReference type="Pfam" id="PF11412"/>
    </source>
</evidence>
<evidence type="ECO:0000313" key="11">
    <source>
        <dbReference type="Proteomes" id="UP000319817"/>
    </source>
</evidence>
<evidence type="ECO:0000256" key="7">
    <source>
        <dbReference type="SAM" id="Phobius"/>
    </source>
</evidence>
<feature type="transmembrane region" description="Helical" evidence="7">
    <location>
        <begin position="693"/>
        <end position="719"/>
    </location>
</feature>
<dbReference type="EC" id="1.8.1.8" evidence="10"/>
<dbReference type="InterPro" id="IPR003834">
    <property type="entry name" value="Cyt_c_assmbl_TM_dom"/>
</dbReference>
<dbReference type="GO" id="GO:0045454">
    <property type="term" value="P:cell redox homeostasis"/>
    <property type="evidence" value="ECO:0007669"/>
    <property type="project" value="TreeGrafter"/>
</dbReference>